<keyword evidence="1" id="KW-0812">Transmembrane</keyword>
<gene>
    <name evidence="2" type="ORF">AVDCRST_MAG69-147</name>
</gene>
<keyword evidence="1" id="KW-0472">Membrane</keyword>
<evidence type="ECO:0008006" key="3">
    <source>
        <dbReference type="Google" id="ProtNLM"/>
    </source>
</evidence>
<name>A0A6J4RIB4_9ACTN</name>
<feature type="transmembrane region" description="Helical" evidence="1">
    <location>
        <begin position="116"/>
        <end position="133"/>
    </location>
</feature>
<protein>
    <recommendedName>
        <fullName evidence="3">O-antigen polymerase</fullName>
    </recommendedName>
</protein>
<feature type="transmembrane region" description="Helical" evidence="1">
    <location>
        <begin position="57"/>
        <end position="76"/>
    </location>
</feature>
<feature type="transmembrane region" description="Helical" evidence="1">
    <location>
        <begin position="88"/>
        <end position="110"/>
    </location>
</feature>
<organism evidence="2">
    <name type="scientific">uncultured Solirubrobacteraceae bacterium</name>
    <dbReference type="NCBI Taxonomy" id="1162706"/>
    <lineage>
        <taxon>Bacteria</taxon>
        <taxon>Bacillati</taxon>
        <taxon>Actinomycetota</taxon>
        <taxon>Thermoleophilia</taxon>
        <taxon>Solirubrobacterales</taxon>
        <taxon>Solirubrobacteraceae</taxon>
        <taxon>environmental samples</taxon>
    </lineage>
</organism>
<evidence type="ECO:0000313" key="2">
    <source>
        <dbReference type="EMBL" id="CAA9471811.1"/>
    </source>
</evidence>
<keyword evidence="1" id="KW-1133">Transmembrane helix</keyword>
<dbReference type="PANTHER" id="PTHR37422">
    <property type="entry name" value="TEICHURONIC ACID BIOSYNTHESIS PROTEIN TUAE"/>
    <property type="match status" value="1"/>
</dbReference>
<sequence length="157" mass="17655">MNSNRAAVNMVQEKPLFGFGWDRFKDDSLPYYRQSPDYPLSQVDRVHHVVLANMVDLGLIGTSLWLLAVFLAIGGAMRRRPAPPDVVLWRNGLVAFAACFFVVSNFTPLYYAVDNYMIWLWAGVVTAGTAGFANQRRLPERARVRPVREDVPARVGA</sequence>
<dbReference type="EMBL" id="CADCVP010000017">
    <property type="protein sequence ID" value="CAA9471811.1"/>
    <property type="molecule type" value="Genomic_DNA"/>
</dbReference>
<accession>A0A6J4RIB4</accession>
<reference evidence="2" key="1">
    <citation type="submission" date="2020-02" db="EMBL/GenBank/DDBJ databases">
        <authorList>
            <person name="Meier V. D."/>
        </authorList>
    </citation>
    <scope>NUCLEOTIDE SEQUENCE</scope>
    <source>
        <strain evidence="2">AVDCRST_MAG69</strain>
    </source>
</reference>
<evidence type="ECO:0000256" key="1">
    <source>
        <dbReference type="SAM" id="Phobius"/>
    </source>
</evidence>
<proteinExistence type="predicted"/>
<dbReference type="AlphaFoldDB" id="A0A6J4RIB4"/>
<dbReference type="InterPro" id="IPR051533">
    <property type="entry name" value="WaaL-like"/>
</dbReference>
<dbReference type="PANTHER" id="PTHR37422:SF21">
    <property type="entry name" value="EXOQ-LIKE PROTEIN"/>
    <property type="match status" value="1"/>
</dbReference>